<evidence type="ECO:0000256" key="2">
    <source>
        <dbReference type="ARBA" id="ARBA00004906"/>
    </source>
</evidence>
<keyword evidence="4" id="KW-0808">Transferase</keyword>
<dbReference type="Proteomes" id="UP001168098">
    <property type="component" value="Unassembled WGS sequence"/>
</dbReference>
<feature type="repeat" description="ARM" evidence="7">
    <location>
        <begin position="374"/>
        <end position="411"/>
    </location>
</feature>
<evidence type="ECO:0000313" key="10">
    <source>
        <dbReference type="Proteomes" id="UP001168098"/>
    </source>
</evidence>
<dbReference type="SUPFAM" id="SSF57850">
    <property type="entry name" value="RING/U-box"/>
    <property type="match status" value="1"/>
</dbReference>
<dbReference type="InterPro" id="IPR000225">
    <property type="entry name" value="Armadillo"/>
</dbReference>
<evidence type="ECO:0000256" key="6">
    <source>
        <dbReference type="PROSITE-ProRule" id="PRU00103"/>
    </source>
</evidence>
<dbReference type="SUPFAM" id="SSF48371">
    <property type="entry name" value="ARM repeat"/>
    <property type="match status" value="2"/>
</dbReference>
<dbReference type="EMBL" id="JARBHA010000001">
    <property type="protein sequence ID" value="KAJ9709461.1"/>
    <property type="molecule type" value="Genomic_DNA"/>
</dbReference>
<dbReference type="GO" id="GO:0061630">
    <property type="term" value="F:ubiquitin protein ligase activity"/>
    <property type="evidence" value="ECO:0007669"/>
    <property type="project" value="UniProtKB-EC"/>
</dbReference>
<dbReference type="InterPro" id="IPR011989">
    <property type="entry name" value="ARM-like"/>
</dbReference>
<dbReference type="InterPro" id="IPR013083">
    <property type="entry name" value="Znf_RING/FYVE/PHD"/>
</dbReference>
<sequence length="1042" mass="115943">MRSGSEARMVISSSSSDWTWTNEDTSPVASPIQSLLVSISEIMASVVCINIEQESFMELGSYLYRASPAIIELQTTGNTPENAMRILQSLSKSVDLAKNLVGQCQKDGHPISDPELGSIMEQLEGVIKLMGEELSLIPPSTFGDQEYAEIAVRSVSKEMQNARFGVCQTQVTRPKALQPRALSLEELPTEQEVPTERDLYSIDFSTDNPQLLDIPHHMNVIPKSKCCRSQRNHENMSNGSLKNMPQVTQFMEPLYETFFCPLTKNIMEDPVTIESGVTYERKAITEWFEKYNNSAEICCPATGKKLRSKGLSTNIALKTTIEEWNERNEAAGIKVARAALSLAISESMVLEALNDLQSICRRKPYNKVQIRNVGMLPLLVKFLEYKDTNVRRATLEILRELAEDDEGKEMVAKVMDISTTIKMLSSNHQPIRHAVLLFLLELSRSQSLCEKIGSVAGGILMLITIKYNWSFDAFALEKADEILKNLETSPTNIKRMADNGYLEPLLHHLIEGCEEMKMEMGSYLGEIALGHDSKTYVAERASPALVKMLHTGNTLTKKAAFKALEQISSYHPNGKILVEAGIVQIMVEEMLSPRKIHNEPMNSIKEAAAILGNLLESGIEFENLQVNTHGHTMGSDYIVYSIIHMLKNSTPDELNTKLIRILLCLTKSPKSTATIVSVVRETEASYTLIELINNPHEELGIASMKLLITLSPYLGHTFAERLCKTRGQPESLIQSPAGTNQITEKQAVSANFLADLPHQNLRLNLALLSNDSVPTILQSIHHMQRSGTRTSRYASAYLEGLVGIIVRFTTTLFEPQMLFLARNYNFTSVFTELLTKTSSDKVQRLSAIGLKNLSSESANLSKPPQIKRTKFMKFFKLPRSLSAGSSKSKKIQVCPVHRGACSSQNTFCLVDAKAVERLLACLENENAEVIEAALSALCTLLDDKVDVDKSVSLLSGGDCIQHVLNVVKEHREEGLREKSLWVIERFLMKGGDRSASYISQDRSLPATLVSAFHHGDGSTKQMAAKILRHLNQMPKLTTNFTI</sequence>
<evidence type="ECO:0000259" key="8">
    <source>
        <dbReference type="PROSITE" id="PS51698"/>
    </source>
</evidence>
<feature type="repeat" description="HEAT" evidence="6">
    <location>
        <begin position="375"/>
        <end position="413"/>
    </location>
</feature>
<comment type="caution">
    <text evidence="9">The sequence shown here is derived from an EMBL/GenBank/DDBJ whole genome shotgun (WGS) entry which is preliminary data.</text>
</comment>
<dbReference type="Gene3D" id="1.25.10.10">
    <property type="entry name" value="Leucine-rich Repeat Variant"/>
    <property type="match status" value="3"/>
</dbReference>
<dbReference type="InterPro" id="IPR016024">
    <property type="entry name" value="ARM-type_fold"/>
</dbReference>
<organism evidence="9 10">
    <name type="scientific">Vitis rotundifolia</name>
    <name type="common">Muscadine grape</name>
    <dbReference type="NCBI Taxonomy" id="103349"/>
    <lineage>
        <taxon>Eukaryota</taxon>
        <taxon>Viridiplantae</taxon>
        <taxon>Streptophyta</taxon>
        <taxon>Embryophyta</taxon>
        <taxon>Tracheophyta</taxon>
        <taxon>Spermatophyta</taxon>
        <taxon>Magnoliopsida</taxon>
        <taxon>eudicotyledons</taxon>
        <taxon>Gunneridae</taxon>
        <taxon>Pentapetalae</taxon>
        <taxon>rosids</taxon>
        <taxon>Vitales</taxon>
        <taxon>Vitaceae</taxon>
        <taxon>Viteae</taxon>
        <taxon>Vitis</taxon>
    </lineage>
</organism>
<comment type="pathway">
    <text evidence="2">Protein modification; protein ubiquitination.</text>
</comment>
<accession>A0AA39AKR3</accession>
<dbReference type="SMART" id="SM00504">
    <property type="entry name" value="Ubox"/>
    <property type="match status" value="1"/>
</dbReference>
<dbReference type="PROSITE" id="PS50176">
    <property type="entry name" value="ARM_REPEAT"/>
    <property type="match status" value="1"/>
</dbReference>
<dbReference type="CDD" id="cd16664">
    <property type="entry name" value="RING-Ubox_PUB"/>
    <property type="match status" value="1"/>
</dbReference>
<name>A0AA39AKR3_VITRO</name>
<proteinExistence type="predicted"/>
<dbReference type="Pfam" id="PF04564">
    <property type="entry name" value="U-box"/>
    <property type="match status" value="1"/>
</dbReference>
<evidence type="ECO:0000256" key="4">
    <source>
        <dbReference type="ARBA" id="ARBA00022679"/>
    </source>
</evidence>
<keyword evidence="5" id="KW-0677">Repeat</keyword>
<dbReference type="InterPro" id="IPR045210">
    <property type="entry name" value="RING-Ubox_PUB"/>
</dbReference>
<dbReference type="PROSITE" id="PS50077">
    <property type="entry name" value="HEAT_REPEAT"/>
    <property type="match status" value="1"/>
</dbReference>
<dbReference type="InterPro" id="IPR052608">
    <property type="entry name" value="U-box_domain_protein"/>
</dbReference>
<comment type="catalytic activity">
    <reaction evidence="1">
        <text>S-ubiquitinyl-[E2 ubiquitin-conjugating enzyme]-L-cysteine + [acceptor protein]-L-lysine = [E2 ubiquitin-conjugating enzyme]-L-cysteine + N(6)-ubiquitinyl-[acceptor protein]-L-lysine.</text>
        <dbReference type="EC" id="2.3.2.27"/>
    </reaction>
</comment>
<dbReference type="Pfam" id="PF00514">
    <property type="entry name" value="Arm"/>
    <property type="match status" value="1"/>
</dbReference>
<dbReference type="GO" id="GO:0016567">
    <property type="term" value="P:protein ubiquitination"/>
    <property type="evidence" value="ECO:0007669"/>
    <property type="project" value="InterPro"/>
</dbReference>
<dbReference type="SMART" id="SM00185">
    <property type="entry name" value="ARM"/>
    <property type="match status" value="7"/>
</dbReference>
<dbReference type="PROSITE" id="PS51698">
    <property type="entry name" value="U_BOX"/>
    <property type="match status" value="1"/>
</dbReference>
<dbReference type="PANTHER" id="PTHR45958:SF4">
    <property type="entry name" value="U-BOX DOMAIN-CONTAINING PROTEIN 42-RELATED"/>
    <property type="match status" value="1"/>
</dbReference>
<reference evidence="9 10" key="1">
    <citation type="journal article" date="2023" name="BMC Biotechnol.">
        <title>Vitis rotundifolia cv Carlos genome sequencing.</title>
        <authorList>
            <person name="Huff M."/>
            <person name="Hulse-Kemp A."/>
            <person name="Scheffler B."/>
            <person name="Youngblood R."/>
            <person name="Simpson S."/>
            <person name="Babiker E."/>
            <person name="Staton M."/>
        </authorList>
    </citation>
    <scope>NUCLEOTIDE SEQUENCE [LARGE SCALE GENOMIC DNA]</scope>
    <source>
        <tissue evidence="9">Leaf</tissue>
    </source>
</reference>
<protein>
    <recommendedName>
        <fullName evidence="3">RING-type E3 ubiquitin transferase</fullName>
        <ecNumber evidence="3">2.3.2.27</ecNumber>
    </recommendedName>
</protein>
<dbReference type="InterPro" id="IPR003613">
    <property type="entry name" value="Ubox_domain"/>
</dbReference>
<dbReference type="PANTHER" id="PTHR45958">
    <property type="entry name" value="RING-TYPE E3 UBIQUITIN TRANSFERASE"/>
    <property type="match status" value="1"/>
</dbReference>
<gene>
    <name evidence="9" type="ORF">PVL29_001100</name>
</gene>
<feature type="domain" description="U-box" evidence="8">
    <location>
        <begin position="253"/>
        <end position="331"/>
    </location>
</feature>
<dbReference type="InterPro" id="IPR021133">
    <property type="entry name" value="HEAT_type_2"/>
</dbReference>
<evidence type="ECO:0000256" key="1">
    <source>
        <dbReference type="ARBA" id="ARBA00000900"/>
    </source>
</evidence>
<keyword evidence="10" id="KW-1185">Reference proteome</keyword>
<evidence type="ECO:0000256" key="5">
    <source>
        <dbReference type="ARBA" id="ARBA00022737"/>
    </source>
</evidence>
<evidence type="ECO:0000256" key="7">
    <source>
        <dbReference type="PROSITE-ProRule" id="PRU00259"/>
    </source>
</evidence>
<evidence type="ECO:0000313" key="9">
    <source>
        <dbReference type="EMBL" id="KAJ9709461.1"/>
    </source>
</evidence>
<dbReference type="Gene3D" id="3.30.40.10">
    <property type="entry name" value="Zinc/RING finger domain, C3HC4 (zinc finger)"/>
    <property type="match status" value="1"/>
</dbReference>
<dbReference type="EC" id="2.3.2.27" evidence="3"/>
<dbReference type="AlphaFoldDB" id="A0AA39AKR3"/>
<evidence type="ECO:0000256" key="3">
    <source>
        <dbReference type="ARBA" id="ARBA00012483"/>
    </source>
</evidence>